<protein>
    <recommendedName>
        <fullName evidence="5">Gamma-tubulin complex component</fullName>
    </recommendedName>
</protein>
<keyword evidence="3 5" id="KW-0493">Microtubule</keyword>
<dbReference type="Gene3D" id="1.20.120.1900">
    <property type="entry name" value="Gamma-tubulin complex, C-terminal domain"/>
    <property type="match status" value="1"/>
</dbReference>
<dbReference type="PANTHER" id="PTHR19302">
    <property type="entry name" value="GAMMA TUBULIN COMPLEX PROTEIN"/>
    <property type="match status" value="1"/>
</dbReference>
<dbReference type="Proteomes" id="UP000008711">
    <property type="component" value="Unassembled WGS sequence"/>
</dbReference>
<evidence type="ECO:0000313" key="10">
    <source>
        <dbReference type="Proteomes" id="UP000008711"/>
    </source>
</evidence>
<dbReference type="GO" id="GO:0000278">
    <property type="term" value="P:mitotic cell cycle"/>
    <property type="evidence" value="ECO:0007669"/>
    <property type="project" value="EnsemblMetazoa"/>
</dbReference>
<dbReference type="eggNOG" id="KOG4344">
    <property type="taxonomic scope" value="Eukaryota"/>
</dbReference>
<dbReference type="InterPro" id="IPR042241">
    <property type="entry name" value="GCP_C_sf"/>
</dbReference>
<sequence>MATSAQKGKRGKTGKQINSAITANVRHLVRNLSEPGTSQEKLHKMEDTVSKILTKEHWAWVRTDTEVKRSLDDLADRFRVEGMASFGDTIKELANKYLAMQQIQQHSDGWSMLEFLLLIAHKPVQNIRRNRVFMEEHRLCMIDSMEASERQAEVELEAAMHPDEEVDWAALLSEDFLDPPEYDSSDSLSDWSEESDCDSTSTLKPDEMAMAYQQAIKVADPNGRENNSYLPSMPVQRVIRITPSTVLSLNNYKSNHLRRSKLIQLPPPQPPRTTTPYWQSERNTDLLSRTIHSLWWRPDVHLNALPASTNPLDNFAVSYVQYLNHNARGLLALPLPKTTTESCLLREILLMFVRPSSCCFFIFNKDTRRITVRDNVSICTVTACTLQKFLLYNVVPALEDMLEVQRIIDTHTLHFDGIKTTITLECFAYGLRDLVQPICQLLVAYEDRVIEDPATNTLINFTVEFREHFSQLRLLRLLVEEAILDKGPPHLRSAYLLCRLYKQTLPQVPHQKMAIALLLVSLKRYCIIIDGWWRSAKLEDRLNEFIVELCVEEDSQQRGYVRKRSVNCEEGVEVVEIFNKLQSCPLYQILLEHALESGETQDLLSSVNKLGEMLTTHNESQTPSLYDELVAQVFTQIEAYCGSIPTDEKDEPEPEEDPEQAHDDLIASNVQGIRNLDLFAIFTQPVQQRRLERQRERLRKKPIELVNILKRLERATCLQLKSELPVALRVVLQRRQCLANEYAMRAYCKELHLAENLRFVRHTMMLEAYILVPYYAALFARIERNDNWTQSSVLTSTLREVLYPYYQRLAHTIHVNVISQINSNSIKVYEALEAIELSYEMPVAKQRILTTKHIQDYNLVWRLMLKMKWALWKLETLQILGPDKADPYAPLDLLGLTIRRLQIVRFWLIFLMNNLHTHVMEAVGQQLELRIGKCKNIRELRSMHDEHLSWLKTHCMLTDDFKSFRVALEQLFHLVFVLDMEWNTCASYMGVNDALCLDFTLSDDGIDDGNAERRSFEYLALNQVVEIEITYIRCHQTLADILNTLVYQNDHRFLSALRETISSSLPH</sequence>
<accession>B3NTK7</accession>
<dbReference type="GO" id="GO:0043015">
    <property type="term" value="F:gamma-tubulin binding"/>
    <property type="evidence" value="ECO:0007669"/>
    <property type="project" value="EnsemblMetazoa"/>
</dbReference>
<evidence type="ECO:0000256" key="4">
    <source>
        <dbReference type="ARBA" id="ARBA00023212"/>
    </source>
</evidence>
<dbReference type="InterPro" id="IPR040457">
    <property type="entry name" value="GCP_C"/>
</dbReference>
<dbReference type="GO" id="GO:0005813">
    <property type="term" value="C:centrosome"/>
    <property type="evidence" value="ECO:0007669"/>
    <property type="project" value="EnsemblMetazoa"/>
</dbReference>
<feature type="domain" description="Gamma tubulin complex component protein N-terminal" evidence="8">
    <location>
        <begin position="345"/>
        <end position="554"/>
    </location>
</feature>
<proteinExistence type="inferred from homology"/>
<dbReference type="AlphaFoldDB" id="B3NTK7"/>
<dbReference type="Pfam" id="PF04130">
    <property type="entry name" value="GCP_C_terminal"/>
    <property type="match status" value="1"/>
</dbReference>
<evidence type="ECO:0000259" key="8">
    <source>
        <dbReference type="Pfam" id="PF17681"/>
    </source>
</evidence>
<dbReference type="InterPro" id="IPR041470">
    <property type="entry name" value="GCP_N"/>
</dbReference>
<dbReference type="CDD" id="cd22572">
    <property type="entry name" value="GCP5_NTD"/>
    <property type="match status" value="1"/>
</dbReference>
<dbReference type="GO" id="GO:0051011">
    <property type="term" value="F:microtubule minus-end binding"/>
    <property type="evidence" value="ECO:0007669"/>
    <property type="project" value="TreeGrafter"/>
</dbReference>
<comment type="similarity">
    <text evidence="1 5">Belongs to the TUBGCP family.</text>
</comment>
<dbReference type="Pfam" id="PF17681">
    <property type="entry name" value="GCP_N_terminal"/>
    <property type="match status" value="1"/>
</dbReference>
<dbReference type="GO" id="GO:0007058">
    <property type="term" value="P:spindle assembly involved in female meiosis II"/>
    <property type="evidence" value="ECO:0007669"/>
    <property type="project" value="EnsemblMetazoa"/>
</dbReference>
<evidence type="ECO:0000256" key="5">
    <source>
        <dbReference type="RuleBase" id="RU363050"/>
    </source>
</evidence>
<dbReference type="EMBL" id="CH954180">
    <property type="protein sequence ID" value="EDV47011.1"/>
    <property type="molecule type" value="Genomic_DNA"/>
</dbReference>
<name>B3NTK7_DROER</name>
<organism evidence="9 10">
    <name type="scientific">Drosophila erecta</name>
    <name type="common">Fruit fly</name>
    <dbReference type="NCBI Taxonomy" id="7220"/>
    <lineage>
        <taxon>Eukaryota</taxon>
        <taxon>Metazoa</taxon>
        <taxon>Ecdysozoa</taxon>
        <taxon>Arthropoda</taxon>
        <taxon>Hexapoda</taxon>
        <taxon>Insecta</taxon>
        <taxon>Pterygota</taxon>
        <taxon>Neoptera</taxon>
        <taxon>Endopterygota</taxon>
        <taxon>Diptera</taxon>
        <taxon>Brachycera</taxon>
        <taxon>Muscomorpha</taxon>
        <taxon>Ephydroidea</taxon>
        <taxon>Drosophilidae</taxon>
        <taxon>Drosophila</taxon>
        <taxon>Sophophora</taxon>
    </lineage>
</organism>
<dbReference type="GO" id="GO:0031122">
    <property type="term" value="P:cytoplasmic microtubule organization"/>
    <property type="evidence" value="ECO:0007669"/>
    <property type="project" value="TreeGrafter"/>
</dbReference>
<keyword evidence="2 5" id="KW-0963">Cytoplasm</keyword>
<dbReference type="GO" id="GO:0007112">
    <property type="term" value="P:male meiosis cytokinesis"/>
    <property type="evidence" value="ECO:0007669"/>
    <property type="project" value="EnsemblMetazoa"/>
</dbReference>
<comment type="subcellular location">
    <subcellularLocation>
        <location evidence="5">Cytoplasm</location>
        <location evidence="5">Cytoskeleton</location>
        <location evidence="5">Microtubule organizing center</location>
    </subcellularLocation>
</comment>
<dbReference type="PhylomeDB" id="B3NTK7"/>
<evidence type="ECO:0000259" key="7">
    <source>
        <dbReference type="Pfam" id="PF04130"/>
    </source>
</evidence>
<dbReference type="GO" id="GO:0045450">
    <property type="term" value="P:bicoid mRNA localization"/>
    <property type="evidence" value="ECO:0007669"/>
    <property type="project" value="EnsemblMetazoa"/>
</dbReference>
<reference evidence="9 10" key="2">
    <citation type="journal article" date="2008" name="Bioinformatics">
        <title>Assembly reconciliation.</title>
        <authorList>
            <person name="Zimin A.V."/>
            <person name="Smith D.R."/>
            <person name="Sutton G."/>
            <person name="Yorke J.A."/>
        </authorList>
    </citation>
    <scope>NUCLEOTIDE SEQUENCE [LARGE SCALE GENOMIC DNA]</scope>
    <source>
        <strain evidence="9 10">TSC#14021-0224.01</strain>
    </source>
</reference>
<dbReference type="InterPro" id="IPR059169">
    <property type="entry name" value="GCP5_N_ext"/>
</dbReference>
<evidence type="ECO:0000256" key="2">
    <source>
        <dbReference type="ARBA" id="ARBA00022490"/>
    </source>
</evidence>
<dbReference type="GO" id="GO:0000922">
    <property type="term" value="C:spindle pole"/>
    <property type="evidence" value="ECO:0007669"/>
    <property type="project" value="InterPro"/>
</dbReference>
<dbReference type="OrthoDB" id="66546at2759"/>
<dbReference type="GO" id="GO:0090221">
    <property type="term" value="P:mitotic spindle-templated microtubule nucleation"/>
    <property type="evidence" value="ECO:0007669"/>
    <property type="project" value="EnsemblMetazoa"/>
</dbReference>
<gene>
    <name evidence="9" type="primary">Dere\GG19398</name>
    <name evidence="9" type="synonym">dere_GLEANR_4147</name>
    <name evidence="9" type="synonym">GG19398</name>
    <name evidence="9" type="ORF">Dere_GG19398</name>
</gene>
<dbReference type="HOGENOM" id="CLU_284455_0_0_1"/>
<dbReference type="KEGG" id="der:6550826"/>
<evidence type="ECO:0000256" key="1">
    <source>
        <dbReference type="ARBA" id="ARBA00010337"/>
    </source>
</evidence>
<keyword evidence="10" id="KW-1185">Reference proteome</keyword>
<dbReference type="InterPro" id="IPR007259">
    <property type="entry name" value="GCP"/>
</dbReference>
<evidence type="ECO:0000313" key="9">
    <source>
        <dbReference type="EMBL" id="EDV47011.1"/>
    </source>
</evidence>
<dbReference type="PANTHER" id="PTHR19302:SF33">
    <property type="entry name" value="GAMMA-TUBULIN COMPLEX COMPONENT 5"/>
    <property type="match status" value="1"/>
</dbReference>
<reference evidence="9 10" key="1">
    <citation type="journal article" date="2007" name="Nature">
        <title>Evolution of genes and genomes on the Drosophila phylogeny.</title>
        <authorList>
            <consortium name="Drosophila 12 Genomes Consortium"/>
            <person name="Clark A.G."/>
            <person name="Eisen M.B."/>
            <person name="Smith D.R."/>
            <person name="Bergman C.M."/>
            <person name="Oliver B."/>
            <person name="Markow T.A."/>
            <person name="Kaufman T.C."/>
            <person name="Kellis M."/>
            <person name="Gelbart W."/>
            <person name="Iyer V.N."/>
            <person name="Pollard D.A."/>
            <person name="Sackton T.B."/>
            <person name="Larracuente A.M."/>
            <person name="Singh N.D."/>
            <person name="Abad J.P."/>
            <person name="Abt D.N."/>
            <person name="Adryan B."/>
            <person name="Aguade M."/>
            <person name="Akashi H."/>
            <person name="Anderson W.W."/>
            <person name="Aquadro C.F."/>
            <person name="Ardell D.H."/>
            <person name="Arguello R."/>
            <person name="Artieri C.G."/>
            <person name="Barbash D.A."/>
            <person name="Barker D."/>
            <person name="Barsanti P."/>
            <person name="Batterham P."/>
            <person name="Batzoglou S."/>
            <person name="Begun D."/>
            <person name="Bhutkar A."/>
            <person name="Blanco E."/>
            <person name="Bosak S.A."/>
            <person name="Bradley R.K."/>
            <person name="Brand A.D."/>
            <person name="Brent M.R."/>
            <person name="Brooks A.N."/>
            <person name="Brown R.H."/>
            <person name="Butlin R.K."/>
            <person name="Caggese C."/>
            <person name="Calvi B.R."/>
            <person name="Bernardo de Carvalho A."/>
            <person name="Caspi A."/>
            <person name="Castrezana S."/>
            <person name="Celniker S.E."/>
            <person name="Chang J.L."/>
            <person name="Chapple C."/>
            <person name="Chatterji S."/>
            <person name="Chinwalla A."/>
            <person name="Civetta A."/>
            <person name="Clifton S.W."/>
            <person name="Comeron J.M."/>
            <person name="Costello J.C."/>
            <person name="Coyne J.A."/>
            <person name="Daub J."/>
            <person name="David R.G."/>
            <person name="Delcher A.L."/>
            <person name="Delehaunty K."/>
            <person name="Do C.B."/>
            <person name="Ebling H."/>
            <person name="Edwards K."/>
            <person name="Eickbush T."/>
            <person name="Evans J.D."/>
            <person name="Filipski A."/>
            <person name="Findeiss S."/>
            <person name="Freyhult E."/>
            <person name="Fulton L."/>
            <person name="Fulton R."/>
            <person name="Garcia A.C."/>
            <person name="Gardiner A."/>
            <person name="Garfield D.A."/>
            <person name="Garvin B.E."/>
            <person name="Gibson G."/>
            <person name="Gilbert D."/>
            <person name="Gnerre S."/>
            <person name="Godfrey J."/>
            <person name="Good R."/>
            <person name="Gotea V."/>
            <person name="Gravely B."/>
            <person name="Greenberg A.J."/>
            <person name="Griffiths-Jones S."/>
            <person name="Gross S."/>
            <person name="Guigo R."/>
            <person name="Gustafson E.A."/>
            <person name="Haerty W."/>
            <person name="Hahn M.W."/>
            <person name="Halligan D.L."/>
            <person name="Halpern A.L."/>
            <person name="Halter G.M."/>
            <person name="Han M.V."/>
            <person name="Heger A."/>
            <person name="Hillier L."/>
            <person name="Hinrichs A.S."/>
            <person name="Holmes I."/>
            <person name="Hoskins R.A."/>
            <person name="Hubisz M.J."/>
            <person name="Hultmark D."/>
            <person name="Huntley M.A."/>
            <person name="Jaffe D.B."/>
            <person name="Jagadeeshan S."/>
            <person name="Jeck W.R."/>
            <person name="Johnson J."/>
            <person name="Jones C.D."/>
            <person name="Jordan W.C."/>
            <person name="Karpen G.H."/>
            <person name="Kataoka E."/>
            <person name="Keightley P.D."/>
            <person name="Kheradpour P."/>
            <person name="Kirkness E.F."/>
            <person name="Koerich L.B."/>
            <person name="Kristiansen K."/>
            <person name="Kudrna D."/>
            <person name="Kulathinal R.J."/>
            <person name="Kumar S."/>
            <person name="Kwok R."/>
            <person name="Lander E."/>
            <person name="Langley C.H."/>
            <person name="Lapoint R."/>
            <person name="Lazzaro B.P."/>
            <person name="Lee S.J."/>
            <person name="Levesque L."/>
            <person name="Li R."/>
            <person name="Lin C.F."/>
            <person name="Lin M.F."/>
            <person name="Lindblad-Toh K."/>
            <person name="Llopart A."/>
            <person name="Long M."/>
            <person name="Low L."/>
            <person name="Lozovsky E."/>
            <person name="Lu J."/>
            <person name="Luo M."/>
            <person name="Machado C.A."/>
            <person name="Makalowski W."/>
            <person name="Marzo M."/>
            <person name="Matsuda M."/>
            <person name="Matzkin L."/>
            <person name="McAllister B."/>
            <person name="McBride C.S."/>
            <person name="McKernan B."/>
            <person name="McKernan K."/>
            <person name="Mendez-Lago M."/>
            <person name="Minx P."/>
            <person name="Mollenhauer M.U."/>
            <person name="Montooth K."/>
            <person name="Mount S.M."/>
            <person name="Mu X."/>
            <person name="Myers E."/>
            <person name="Negre B."/>
            <person name="Newfeld S."/>
            <person name="Nielsen R."/>
            <person name="Noor M.A."/>
            <person name="O'Grady P."/>
            <person name="Pachter L."/>
            <person name="Papaceit M."/>
            <person name="Parisi M.J."/>
            <person name="Parisi M."/>
            <person name="Parts L."/>
            <person name="Pedersen J.S."/>
            <person name="Pesole G."/>
            <person name="Phillippy A.M."/>
            <person name="Ponting C.P."/>
            <person name="Pop M."/>
            <person name="Porcelli D."/>
            <person name="Powell J.R."/>
            <person name="Prohaska S."/>
            <person name="Pruitt K."/>
            <person name="Puig M."/>
            <person name="Quesneville H."/>
            <person name="Ram K.R."/>
            <person name="Rand D."/>
            <person name="Rasmussen M.D."/>
            <person name="Reed L.K."/>
            <person name="Reenan R."/>
            <person name="Reily A."/>
            <person name="Remington K.A."/>
            <person name="Rieger T.T."/>
            <person name="Ritchie M.G."/>
            <person name="Robin C."/>
            <person name="Rogers Y.H."/>
            <person name="Rohde C."/>
            <person name="Rozas J."/>
            <person name="Rubenfield M.J."/>
            <person name="Ruiz A."/>
            <person name="Russo S."/>
            <person name="Salzberg S.L."/>
            <person name="Sanchez-Gracia A."/>
            <person name="Saranga D.J."/>
            <person name="Sato H."/>
            <person name="Schaeffer S.W."/>
            <person name="Schatz M.C."/>
            <person name="Schlenke T."/>
            <person name="Schwartz R."/>
            <person name="Segarra C."/>
            <person name="Singh R.S."/>
            <person name="Sirot L."/>
            <person name="Sirota M."/>
            <person name="Sisneros N.B."/>
            <person name="Smith C.D."/>
            <person name="Smith T.F."/>
            <person name="Spieth J."/>
            <person name="Stage D.E."/>
            <person name="Stark A."/>
            <person name="Stephan W."/>
            <person name="Strausberg R.L."/>
            <person name="Strempel S."/>
            <person name="Sturgill D."/>
            <person name="Sutton G."/>
            <person name="Sutton G.G."/>
            <person name="Tao W."/>
            <person name="Teichmann S."/>
            <person name="Tobari Y.N."/>
            <person name="Tomimura Y."/>
            <person name="Tsolas J.M."/>
            <person name="Valente V.L."/>
            <person name="Venter E."/>
            <person name="Venter J.C."/>
            <person name="Vicario S."/>
            <person name="Vieira F.G."/>
            <person name="Vilella A.J."/>
            <person name="Villasante A."/>
            <person name="Walenz B."/>
            <person name="Wang J."/>
            <person name="Wasserman M."/>
            <person name="Watts T."/>
            <person name="Wilson D."/>
            <person name="Wilson R.K."/>
            <person name="Wing R.A."/>
            <person name="Wolfner M.F."/>
            <person name="Wong A."/>
            <person name="Wong G.K."/>
            <person name="Wu C.I."/>
            <person name="Wu G."/>
            <person name="Yamamoto D."/>
            <person name="Yang H.P."/>
            <person name="Yang S.P."/>
            <person name="Yorke J.A."/>
            <person name="Yoshida K."/>
            <person name="Zdobnov E."/>
            <person name="Zhang P."/>
            <person name="Zhang Y."/>
            <person name="Zimin A.V."/>
            <person name="Baldwin J."/>
            <person name="Abdouelleil A."/>
            <person name="Abdulkadir J."/>
            <person name="Abebe A."/>
            <person name="Abera B."/>
            <person name="Abreu J."/>
            <person name="Acer S.C."/>
            <person name="Aftuck L."/>
            <person name="Alexander A."/>
            <person name="An P."/>
            <person name="Anderson E."/>
            <person name="Anderson S."/>
            <person name="Arachi H."/>
            <person name="Azer M."/>
            <person name="Bachantsang P."/>
            <person name="Barry A."/>
            <person name="Bayul T."/>
            <person name="Berlin A."/>
            <person name="Bessette D."/>
            <person name="Bloom T."/>
            <person name="Blye J."/>
            <person name="Boguslavskiy L."/>
            <person name="Bonnet C."/>
            <person name="Boukhgalter B."/>
            <person name="Bourzgui I."/>
            <person name="Brown A."/>
            <person name="Cahill P."/>
            <person name="Channer S."/>
            <person name="Cheshatsang Y."/>
            <person name="Chuda L."/>
            <person name="Citroen M."/>
            <person name="Collymore A."/>
            <person name="Cooke P."/>
            <person name="Costello M."/>
            <person name="D'Aco K."/>
            <person name="Daza R."/>
            <person name="De Haan G."/>
            <person name="DeGray S."/>
            <person name="DeMaso C."/>
            <person name="Dhargay N."/>
            <person name="Dooley K."/>
            <person name="Dooley E."/>
            <person name="Doricent M."/>
            <person name="Dorje P."/>
            <person name="Dorjee K."/>
            <person name="Dupes A."/>
            <person name="Elong R."/>
            <person name="Falk J."/>
            <person name="Farina A."/>
            <person name="Faro S."/>
            <person name="Ferguson D."/>
            <person name="Fisher S."/>
            <person name="Foley C.D."/>
            <person name="Franke A."/>
            <person name="Friedrich D."/>
            <person name="Gadbois L."/>
            <person name="Gearin G."/>
            <person name="Gearin C.R."/>
            <person name="Giannoukos G."/>
            <person name="Goode T."/>
            <person name="Graham J."/>
            <person name="Grandbois E."/>
            <person name="Grewal S."/>
            <person name="Gyaltsen K."/>
            <person name="Hafez N."/>
            <person name="Hagos B."/>
            <person name="Hall J."/>
            <person name="Henson C."/>
            <person name="Hollinger A."/>
            <person name="Honan T."/>
            <person name="Huard M.D."/>
            <person name="Hughes L."/>
            <person name="Hurhula B."/>
            <person name="Husby M.E."/>
            <person name="Kamat A."/>
            <person name="Kanga B."/>
            <person name="Kashin S."/>
            <person name="Khazanovich D."/>
            <person name="Kisner P."/>
            <person name="Lance K."/>
            <person name="Lara M."/>
            <person name="Lee W."/>
            <person name="Lennon N."/>
            <person name="Letendre F."/>
            <person name="LeVine R."/>
            <person name="Lipovsky A."/>
            <person name="Liu X."/>
            <person name="Liu J."/>
            <person name="Liu S."/>
            <person name="Lokyitsang T."/>
            <person name="Lokyitsang Y."/>
            <person name="Lubonja R."/>
            <person name="Lui A."/>
            <person name="MacDonald P."/>
            <person name="Magnisalis V."/>
            <person name="Maru K."/>
            <person name="Matthews C."/>
            <person name="McCusker W."/>
            <person name="McDonough S."/>
            <person name="Mehta T."/>
            <person name="Meldrim J."/>
            <person name="Meneus L."/>
            <person name="Mihai O."/>
            <person name="Mihalev A."/>
            <person name="Mihova T."/>
            <person name="Mittelman R."/>
            <person name="Mlenga V."/>
            <person name="Montmayeur A."/>
            <person name="Mulrain L."/>
            <person name="Navidi A."/>
            <person name="Naylor J."/>
            <person name="Negash T."/>
            <person name="Nguyen T."/>
            <person name="Nguyen N."/>
            <person name="Nicol R."/>
            <person name="Norbu C."/>
            <person name="Norbu N."/>
            <person name="Novod N."/>
            <person name="O'Neill B."/>
            <person name="Osman S."/>
            <person name="Markiewicz E."/>
            <person name="Oyono O.L."/>
            <person name="Patti C."/>
            <person name="Phunkhang P."/>
            <person name="Pierre F."/>
            <person name="Priest M."/>
            <person name="Raghuraman S."/>
            <person name="Rege F."/>
            <person name="Reyes R."/>
            <person name="Rise C."/>
            <person name="Rogov P."/>
            <person name="Ross K."/>
            <person name="Ryan E."/>
            <person name="Settipalli S."/>
            <person name="Shea T."/>
            <person name="Sherpa N."/>
            <person name="Shi L."/>
            <person name="Shih D."/>
            <person name="Sparrow T."/>
            <person name="Spaulding J."/>
            <person name="Stalker J."/>
            <person name="Stange-Thomann N."/>
            <person name="Stavropoulos S."/>
            <person name="Stone C."/>
            <person name="Strader C."/>
            <person name="Tesfaye S."/>
            <person name="Thomson T."/>
            <person name="Thoulutsang Y."/>
            <person name="Thoulutsang D."/>
            <person name="Topham K."/>
            <person name="Topping I."/>
            <person name="Tsamla T."/>
            <person name="Vassiliev H."/>
            <person name="Vo A."/>
            <person name="Wangchuk T."/>
            <person name="Wangdi T."/>
            <person name="Weiand M."/>
            <person name="Wilkinson J."/>
            <person name="Wilson A."/>
            <person name="Yadav S."/>
            <person name="Young G."/>
            <person name="Yu Q."/>
            <person name="Zembek L."/>
            <person name="Zhong D."/>
            <person name="Zimmer A."/>
            <person name="Zwirko Z."/>
            <person name="Jaffe D.B."/>
            <person name="Alvarez P."/>
            <person name="Brockman W."/>
            <person name="Butler J."/>
            <person name="Chin C."/>
            <person name="Gnerre S."/>
            <person name="Grabherr M."/>
            <person name="Kleber M."/>
            <person name="Mauceli E."/>
            <person name="MacCallum I."/>
        </authorList>
    </citation>
    <scope>NUCLEOTIDE SEQUENCE [LARGE SCALE GENOMIC DNA]</scope>
    <source>
        <strain evidence="9 10">TSC#14021-0224.01</strain>
    </source>
</reference>
<evidence type="ECO:0000256" key="6">
    <source>
        <dbReference type="SAM" id="MobiDB-lite"/>
    </source>
</evidence>
<dbReference type="OMA" id="ILRFWLM"/>
<keyword evidence="4 5" id="KW-0206">Cytoskeleton</keyword>
<feature type="domain" description="Gamma tubulin complex component C-terminal" evidence="7">
    <location>
        <begin position="783"/>
        <end position="1054"/>
    </location>
</feature>
<dbReference type="GO" id="GO:0005874">
    <property type="term" value="C:microtubule"/>
    <property type="evidence" value="ECO:0007669"/>
    <property type="project" value="UniProtKB-KW"/>
</dbReference>
<feature type="region of interest" description="Disordered" evidence="6">
    <location>
        <begin position="180"/>
        <end position="202"/>
    </location>
</feature>
<evidence type="ECO:0000256" key="3">
    <source>
        <dbReference type="ARBA" id="ARBA00022701"/>
    </source>
</evidence>
<dbReference type="GO" id="GO:0000931">
    <property type="term" value="C:gamma-tubulin ring complex"/>
    <property type="evidence" value="ECO:0007669"/>
    <property type="project" value="EnsemblMetazoa"/>
</dbReference>